<dbReference type="RefSeq" id="WP_006716958.1">
    <property type="nucleotide sequence ID" value="NZ_CP007032.1"/>
</dbReference>
<sequence length="201" mass="22671">MGFLKGIISFRRLTEIIAAMMILFILAISYQPTRDYLLASQTKAVQSEASSFGQEFVQSLVDNSLTQQEIIDLNKRVSSSSSLDDPAAMYEFLKSKGITQYLGSDLTPGLSQNDTKYVGLRLWQIGLFMAMYNKHEVNDFMLDEVGENVINITLKEDKVQNSLDKMLVNSTFTVAKENGEDKIVNLALFDDKFLKNLRFAP</sequence>
<evidence type="ECO:0000313" key="2">
    <source>
        <dbReference type="EMBL" id="AHF08700.1"/>
    </source>
</evidence>
<gene>
    <name evidence="2" type="ORF">DESME_14995</name>
</gene>
<organism evidence="2 3">
    <name type="scientific">Desulfitobacterium metallireducens DSM 15288</name>
    <dbReference type="NCBI Taxonomy" id="871968"/>
    <lineage>
        <taxon>Bacteria</taxon>
        <taxon>Bacillati</taxon>
        <taxon>Bacillota</taxon>
        <taxon>Clostridia</taxon>
        <taxon>Eubacteriales</taxon>
        <taxon>Desulfitobacteriaceae</taxon>
        <taxon>Desulfitobacterium</taxon>
    </lineage>
</organism>
<dbReference type="KEGG" id="dmt:DESME_14995"/>
<dbReference type="STRING" id="871968.DESME_14995"/>
<name>W0ECX4_9FIRM</name>
<dbReference type="Proteomes" id="UP000010847">
    <property type="component" value="Chromosome"/>
</dbReference>
<protein>
    <submittedName>
        <fullName evidence="2">Uncharacterized protein</fullName>
    </submittedName>
</protein>
<evidence type="ECO:0000256" key="1">
    <source>
        <dbReference type="SAM" id="Phobius"/>
    </source>
</evidence>
<feature type="transmembrane region" description="Helical" evidence="1">
    <location>
        <begin position="12"/>
        <end position="30"/>
    </location>
</feature>
<keyword evidence="1" id="KW-0472">Membrane</keyword>
<accession>W0ECX4</accession>
<dbReference type="EMBL" id="CP007032">
    <property type="protein sequence ID" value="AHF08700.1"/>
    <property type="molecule type" value="Genomic_DNA"/>
</dbReference>
<proteinExistence type="predicted"/>
<keyword evidence="1" id="KW-0812">Transmembrane</keyword>
<keyword evidence="3" id="KW-1185">Reference proteome</keyword>
<keyword evidence="1" id="KW-1133">Transmembrane helix</keyword>
<evidence type="ECO:0000313" key="3">
    <source>
        <dbReference type="Proteomes" id="UP000010847"/>
    </source>
</evidence>
<dbReference type="AlphaFoldDB" id="W0ECX4"/>
<dbReference type="HOGENOM" id="CLU_1358610_0_0_9"/>
<reference evidence="2 3" key="1">
    <citation type="submission" date="2013-12" db="EMBL/GenBank/DDBJ databases">
        <authorList>
            <consortium name="DOE Joint Genome Institute"/>
            <person name="Smidt H."/>
            <person name="Huntemann M."/>
            <person name="Han J."/>
            <person name="Chen A."/>
            <person name="Kyrpides N."/>
            <person name="Mavromatis K."/>
            <person name="Markowitz V."/>
            <person name="Palaniappan K."/>
            <person name="Ivanova N."/>
            <person name="Schaumberg A."/>
            <person name="Pati A."/>
            <person name="Liolios K."/>
            <person name="Nordberg H.P."/>
            <person name="Cantor M.N."/>
            <person name="Hua S.X."/>
            <person name="Woyke T."/>
        </authorList>
    </citation>
    <scope>NUCLEOTIDE SEQUENCE [LARGE SCALE GENOMIC DNA]</scope>
    <source>
        <strain evidence="3">DSM 15288</strain>
    </source>
</reference>